<evidence type="ECO:0000256" key="2">
    <source>
        <dbReference type="ARBA" id="ARBA00012438"/>
    </source>
</evidence>
<dbReference type="InterPro" id="IPR036890">
    <property type="entry name" value="HATPase_C_sf"/>
</dbReference>
<dbReference type="HOGENOM" id="CLU_000445_114_72_7"/>
<dbReference type="Gene3D" id="3.30.450.20">
    <property type="entry name" value="PAS domain"/>
    <property type="match status" value="1"/>
</dbReference>
<proteinExistence type="predicted"/>
<dbReference type="KEGG" id="dsa:Desal_0346"/>
<feature type="modified residue" description="4-aspartylphosphate" evidence="4">
    <location>
        <position position="65"/>
    </location>
</feature>
<keyword evidence="10" id="KW-1185">Reference proteome</keyword>
<dbReference type="RefSeq" id="WP_012765939.1">
    <property type="nucleotide sequence ID" value="NC_012881.1"/>
</dbReference>
<organism evidence="9 10">
    <name type="scientific">Maridesulfovibrio salexigens (strain ATCC 14822 / DSM 2638 / NCIMB 8403 / VKM B-1763)</name>
    <name type="common">Desulfovibrio salexigens</name>
    <dbReference type="NCBI Taxonomy" id="526222"/>
    <lineage>
        <taxon>Bacteria</taxon>
        <taxon>Pseudomonadati</taxon>
        <taxon>Thermodesulfobacteriota</taxon>
        <taxon>Desulfovibrionia</taxon>
        <taxon>Desulfovibrionales</taxon>
        <taxon>Desulfovibrionaceae</taxon>
        <taxon>Maridesulfovibrio</taxon>
    </lineage>
</organism>
<evidence type="ECO:0000256" key="3">
    <source>
        <dbReference type="ARBA" id="ARBA00022553"/>
    </source>
</evidence>
<dbReference type="Gene3D" id="3.30.565.10">
    <property type="entry name" value="Histidine kinase-like ATPase, C-terminal domain"/>
    <property type="match status" value="1"/>
</dbReference>
<sequence>MLAAPLCIEQNRSQLCILLVDDEPDIRDLLGILLADLGYEVRSAENGEAACKSFRCNPPDIILTDIKMPGMDGIELLRTVKKEAPEIEVIMISGHGDMQLAIESLKLNAADFITKPIDDDILSIALDKVTEKILLRRQVREYTENLEQMVEEQSARMVELERKVAVQQVVEGLSSAMGIISGDINDEGLFNELPCFISIHSSDLKIITSNELFTNRFGNLNGESSRSIYKDFSGQGSCPVYQAIATRSGGRGNATLIAEDGSEIPAVVYTAPITCSRDKISLVLEVAMDVSEVNRLRTELVQTQKKYEHLFNQVPCYITLQDRDLRIVEANERFRNDFGFDRGTHCHQAYKNREEECEDCPVRKTFDDGGFHQNETVVTTKNGEQYNILVWTAPVFNDAGEVEHVLEVSTNITMVRDLQDQLTSMGMMLGSMSHGIKGLLGALDGGIYRVDAGLKKQDMERIDKGWKVVKHRIGHMKKMVLDTLYYAKTRDLDYRPIKLGDFAAYLAETIAPKAAEHDIRLIRDFSHSDQIFHADPDALAPALINFLENGVDACLYDRSKTEHAVTFCVYVSDSEVHFKISDNGTGMDRETRENMFSLFFSSKGANGTGIGLFISNQIIERHKGTIEVESTVGTGTSFHIRLPSS</sequence>
<feature type="domain" description="Response regulatory" evidence="7">
    <location>
        <begin position="16"/>
        <end position="130"/>
    </location>
</feature>
<evidence type="ECO:0000256" key="1">
    <source>
        <dbReference type="ARBA" id="ARBA00000085"/>
    </source>
</evidence>
<feature type="domain" description="PAC" evidence="8">
    <location>
        <begin position="372"/>
        <end position="424"/>
    </location>
</feature>
<dbReference type="PROSITE" id="PS50109">
    <property type="entry name" value="HIS_KIN"/>
    <property type="match status" value="1"/>
</dbReference>
<dbReference type="NCBIfam" id="TIGR00229">
    <property type="entry name" value="sensory_box"/>
    <property type="match status" value="1"/>
</dbReference>
<evidence type="ECO:0000259" key="6">
    <source>
        <dbReference type="PROSITE" id="PS50109"/>
    </source>
</evidence>
<evidence type="ECO:0000313" key="9">
    <source>
        <dbReference type="EMBL" id="ACS78413.1"/>
    </source>
</evidence>
<keyword evidence="5" id="KW-0175">Coiled coil</keyword>
<dbReference type="EC" id="2.7.13.3" evidence="2"/>
<evidence type="ECO:0000259" key="8">
    <source>
        <dbReference type="PROSITE" id="PS50113"/>
    </source>
</evidence>
<dbReference type="InterPro" id="IPR000700">
    <property type="entry name" value="PAS-assoc_C"/>
</dbReference>
<dbReference type="SMART" id="SM00387">
    <property type="entry name" value="HATPase_c"/>
    <property type="match status" value="1"/>
</dbReference>
<dbReference type="OrthoDB" id="9805967at2"/>
<feature type="domain" description="PAC" evidence="8">
    <location>
        <begin position="250"/>
        <end position="302"/>
    </location>
</feature>
<dbReference type="PRINTS" id="PR00344">
    <property type="entry name" value="BCTRLSENSOR"/>
</dbReference>
<dbReference type="eggNOG" id="COG4191">
    <property type="taxonomic scope" value="Bacteria"/>
</dbReference>
<dbReference type="Pfam" id="PF02518">
    <property type="entry name" value="HATPase_c"/>
    <property type="match status" value="1"/>
</dbReference>
<dbReference type="InterPro" id="IPR004358">
    <property type="entry name" value="Sig_transdc_His_kin-like_C"/>
</dbReference>
<dbReference type="PANTHER" id="PTHR43547">
    <property type="entry name" value="TWO-COMPONENT HISTIDINE KINASE"/>
    <property type="match status" value="1"/>
</dbReference>
<dbReference type="PANTHER" id="PTHR43547:SF2">
    <property type="entry name" value="HYBRID SIGNAL TRANSDUCTION HISTIDINE KINASE C"/>
    <property type="match status" value="1"/>
</dbReference>
<evidence type="ECO:0000313" key="10">
    <source>
        <dbReference type="Proteomes" id="UP000002601"/>
    </source>
</evidence>
<dbReference type="InterPro" id="IPR005467">
    <property type="entry name" value="His_kinase_dom"/>
</dbReference>
<dbReference type="InterPro" id="IPR003594">
    <property type="entry name" value="HATPase_dom"/>
</dbReference>
<gene>
    <name evidence="9" type="ordered locus">Desal_0346</name>
</gene>
<keyword evidence="3 4" id="KW-0597">Phosphoprotein</keyword>
<reference evidence="9 10" key="1">
    <citation type="submission" date="2009-06" db="EMBL/GenBank/DDBJ databases">
        <title>Complete sequence of Desulfovibrio salexigens DSM 2638.</title>
        <authorList>
            <consortium name="US DOE Joint Genome Institute"/>
            <person name="Lucas S."/>
            <person name="Copeland A."/>
            <person name="Lapidus A."/>
            <person name="Glavina del Rio T."/>
            <person name="Tice H."/>
            <person name="Bruce D."/>
            <person name="Goodwin L."/>
            <person name="Pitluck S."/>
            <person name="Munk A.C."/>
            <person name="Brettin T."/>
            <person name="Detter J.C."/>
            <person name="Han C."/>
            <person name="Tapia R."/>
            <person name="Larimer F."/>
            <person name="Land M."/>
            <person name="Hauser L."/>
            <person name="Kyrpides N."/>
            <person name="Anderson I."/>
            <person name="Wall J.D."/>
            <person name="Arkin A.P."/>
            <person name="Dehal P."/>
            <person name="Chivian D."/>
            <person name="Giles B."/>
            <person name="Hazen T.C."/>
        </authorList>
    </citation>
    <scope>NUCLEOTIDE SEQUENCE [LARGE SCALE GENOMIC DNA]</scope>
    <source>
        <strain evidence="10">ATCC 14822 / DSM 2638 / NCIMB 8403 / VKM B-1763</strain>
    </source>
</reference>
<dbReference type="GO" id="GO:0000155">
    <property type="term" value="F:phosphorelay sensor kinase activity"/>
    <property type="evidence" value="ECO:0007669"/>
    <property type="project" value="TreeGrafter"/>
</dbReference>
<dbReference type="PROSITE" id="PS50110">
    <property type="entry name" value="RESPONSE_REGULATORY"/>
    <property type="match status" value="1"/>
</dbReference>
<evidence type="ECO:0000256" key="5">
    <source>
        <dbReference type="SAM" id="Coils"/>
    </source>
</evidence>
<feature type="coiled-coil region" evidence="5">
    <location>
        <begin position="132"/>
        <end position="163"/>
    </location>
</feature>
<dbReference type="Proteomes" id="UP000002601">
    <property type="component" value="Chromosome"/>
</dbReference>
<comment type="catalytic activity">
    <reaction evidence="1">
        <text>ATP + protein L-histidine = ADP + protein N-phospho-L-histidine.</text>
        <dbReference type="EC" id="2.7.13.3"/>
    </reaction>
</comment>
<dbReference type="AlphaFoldDB" id="C6BWG9"/>
<name>C6BWG9_MARSD</name>
<dbReference type="SUPFAM" id="SSF55785">
    <property type="entry name" value="PYP-like sensor domain (PAS domain)"/>
    <property type="match status" value="2"/>
</dbReference>
<accession>C6BWG9</accession>
<dbReference type="InterPro" id="IPR035965">
    <property type="entry name" value="PAS-like_dom_sf"/>
</dbReference>
<dbReference type="InterPro" id="IPR001789">
    <property type="entry name" value="Sig_transdc_resp-reg_receiver"/>
</dbReference>
<dbReference type="STRING" id="526222.Desal_0346"/>
<dbReference type="SUPFAM" id="SSF52172">
    <property type="entry name" value="CheY-like"/>
    <property type="match status" value="1"/>
</dbReference>
<dbReference type="Pfam" id="PF13426">
    <property type="entry name" value="PAS_9"/>
    <property type="match status" value="2"/>
</dbReference>
<dbReference type="SUPFAM" id="SSF55874">
    <property type="entry name" value="ATPase domain of HSP90 chaperone/DNA topoisomerase II/histidine kinase"/>
    <property type="match status" value="1"/>
</dbReference>
<protein>
    <recommendedName>
        <fullName evidence="2">histidine kinase</fullName>
        <ecNumber evidence="2">2.7.13.3</ecNumber>
    </recommendedName>
</protein>
<feature type="domain" description="Histidine kinase" evidence="6">
    <location>
        <begin position="431"/>
        <end position="645"/>
    </location>
</feature>
<dbReference type="Gene3D" id="3.40.50.2300">
    <property type="match status" value="1"/>
</dbReference>
<dbReference type="PROSITE" id="PS50113">
    <property type="entry name" value="PAC"/>
    <property type="match status" value="2"/>
</dbReference>
<dbReference type="InterPro" id="IPR011006">
    <property type="entry name" value="CheY-like_superfamily"/>
</dbReference>
<dbReference type="EMBL" id="CP001649">
    <property type="protein sequence ID" value="ACS78413.1"/>
    <property type="molecule type" value="Genomic_DNA"/>
</dbReference>
<evidence type="ECO:0000256" key="4">
    <source>
        <dbReference type="PROSITE-ProRule" id="PRU00169"/>
    </source>
</evidence>
<dbReference type="Pfam" id="PF00072">
    <property type="entry name" value="Response_reg"/>
    <property type="match status" value="1"/>
</dbReference>
<dbReference type="InterPro" id="IPR000014">
    <property type="entry name" value="PAS"/>
</dbReference>
<dbReference type="SMART" id="SM00448">
    <property type="entry name" value="REC"/>
    <property type="match status" value="1"/>
</dbReference>
<keyword evidence="9" id="KW-0808">Transferase</keyword>
<evidence type="ECO:0000259" key="7">
    <source>
        <dbReference type="PROSITE" id="PS50110"/>
    </source>
</evidence>
<dbReference type="eggNOG" id="COG2204">
    <property type="taxonomic scope" value="Bacteria"/>
</dbReference>
<dbReference type="CDD" id="cd00130">
    <property type="entry name" value="PAS"/>
    <property type="match status" value="1"/>
</dbReference>
<keyword evidence="9" id="KW-0418">Kinase</keyword>